<dbReference type="Proteomes" id="UP000008021">
    <property type="component" value="Chromosome 2"/>
</dbReference>
<dbReference type="Pfam" id="PF01657">
    <property type="entry name" value="Stress-antifung"/>
    <property type="match status" value="1"/>
</dbReference>
<reference evidence="5" key="1">
    <citation type="submission" date="2015-04" db="UniProtKB">
        <authorList>
            <consortium name="EnsemblPlants"/>
        </authorList>
    </citation>
    <scope>IDENTIFICATION</scope>
</reference>
<evidence type="ECO:0000256" key="1">
    <source>
        <dbReference type="ARBA" id="ARBA00022729"/>
    </source>
</evidence>
<accession>A0A0E0CDQ8</accession>
<dbReference type="InterPro" id="IPR038408">
    <property type="entry name" value="GNK2_sf"/>
</dbReference>
<dbReference type="CDD" id="cd23509">
    <property type="entry name" value="Gnk2-like"/>
    <property type="match status" value="1"/>
</dbReference>
<reference evidence="5" key="2">
    <citation type="submission" date="2018-05" db="EMBL/GenBank/DDBJ databases">
        <title>OmerRS3 (Oryza meridionalis Reference Sequence Version 3).</title>
        <authorList>
            <person name="Zhang J."/>
            <person name="Kudrna D."/>
            <person name="Lee S."/>
            <person name="Talag J."/>
            <person name="Welchert J."/>
            <person name="Wing R.A."/>
        </authorList>
    </citation>
    <scope>NUCLEOTIDE SEQUENCE [LARGE SCALE GENOMIC DNA]</scope>
    <source>
        <strain evidence="5">cv. OR44</strain>
    </source>
</reference>
<dbReference type="HOGENOM" id="CLU_2281938_0_0_1"/>
<dbReference type="Gene3D" id="3.30.430.20">
    <property type="entry name" value="Gnk2 domain, C-X8-C-X2-C motif"/>
    <property type="match status" value="1"/>
</dbReference>
<protein>
    <recommendedName>
        <fullName evidence="4">Gnk2-homologous domain-containing protein</fullName>
    </recommendedName>
</protein>
<feature type="compositionally biased region" description="Low complexity" evidence="3">
    <location>
        <begin position="96"/>
        <end position="110"/>
    </location>
</feature>
<dbReference type="STRING" id="40149.A0A0E0CDQ8"/>
<dbReference type="AlphaFoldDB" id="A0A0E0CDQ8"/>
<dbReference type="PANTHER" id="PTHR32099:SF102">
    <property type="entry name" value="OS12G0608700 PROTEIN"/>
    <property type="match status" value="1"/>
</dbReference>
<evidence type="ECO:0000313" key="6">
    <source>
        <dbReference type="Proteomes" id="UP000008021"/>
    </source>
</evidence>
<dbReference type="EnsemblPlants" id="OMERI02G00190.1">
    <property type="protein sequence ID" value="OMERI02G00190.1"/>
    <property type="gene ID" value="OMERI02G00190"/>
</dbReference>
<evidence type="ECO:0000259" key="4">
    <source>
        <dbReference type="PROSITE" id="PS51473"/>
    </source>
</evidence>
<dbReference type="PANTHER" id="PTHR32099">
    <property type="entry name" value="CYSTEINE-RICH REPEAT SECRETORY PROTEIN"/>
    <property type="match status" value="1"/>
</dbReference>
<evidence type="ECO:0000256" key="2">
    <source>
        <dbReference type="ARBA" id="ARBA00022737"/>
    </source>
</evidence>
<name>A0A0E0CDQ8_9ORYZ</name>
<evidence type="ECO:0000256" key="3">
    <source>
        <dbReference type="SAM" id="MobiDB-lite"/>
    </source>
</evidence>
<evidence type="ECO:0000313" key="5">
    <source>
        <dbReference type="EnsemblPlants" id="OMERI02G00190.1"/>
    </source>
</evidence>
<organism evidence="5">
    <name type="scientific">Oryza meridionalis</name>
    <dbReference type="NCBI Taxonomy" id="40149"/>
    <lineage>
        <taxon>Eukaryota</taxon>
        <taxon>Viridiplantae</taxon>
        <taxon>Streptophyta</taxon>
        <taxon>Embryophyta</taxon>
        <taxon>Tracheophyta</taxon>
        <taxon>Spermatophyta</taxon>
        <taxon>Magnoliopsida</taxon>
        <taxon>Liliopsida</taxon>
        <taxon>Poales</taxon>
        <taxon>Poaceae</taxon>
        <taxon>BOP clade</taxon>
        <taxon>Oryzoideae</taxon>
        <taxon>Oryzeae</taxon>
        <taxon>Oryzinae</taxon>
        <taxon>Oryza</taxon>
    </lineage>
</organism>
<proteinExistence type="predicted"/>
<dbReference type="Gramene" id="OMERI02G00190.1">
    <property type="protein sequence ID" value="OMERI02G00190.1"/>
    <property type="gene ID" value="OMERI02G00190"/>
</dbReference>
<keyword evidence="1" id="KW-0732">Signal</keyword>
<keyword evidence="6" id="KW-1185">Reference proteome</keyword>
<keyword evidence="2" id="KW-0677">Repeat</keyword>
<feature type="domain" description="Gnk2-homologous" evidence="4">
    <location>
        <begin position="1"/>
        <end position="56"/>
    </location>
</feature>
<feature type="compositionally biased region" description="Basic residues" evidence="3">
    <location>
        <begin position="82"/>
        <end position="95"/>
    </location>
</feature>
<dbReference type="PROSITE" id="PS51473">
    <property type="entry name" value="GNK2"/>
    <property type="match status" value="1"/>
</dbReference>
<feature type="region of interest" description="Disordered" evidence="3">
    <location>
        <begin position="82"/>
        <end position="110"/>
    </location>
</feature>
<sequence>MVNAFALAMCYADRNWTECESCLRAVAIGMASLCPRSRAADAVYDACLLRYSDASSSFAAANTTVVSAYSVRLRGGLHGRRRRHQRLELRRRRRAAAAAAGPAPGRGHRF</sequence>
<dbReference type="InterPro" id="IPR002902">
    <property type="entry name" value="GNK2"/>
</dbReference>